<accession>A0AAD7SJ73</accession>
<evidence type="ECO:0000313" key="2">
    <source>
        <dbReference type="EMBL" id="KAJ8403493.1"/>
    </source>
</evidence>
<protein>
    <submittedName>
        <fullName evidence="2">Uncharacterized protein</fullName>
    </submittedName>
</protein>
<evidence type="ECO:0000313" key="3">
    <source>
        <dbReference type="Proteomes" id="UP001221898"/>
    </source>
</evidence>
<feature type="compositionally biased region" description="Polar residues" evidence="1">
    <location>
        <begin position="1"/>
        <end position="12"/>
    </location>
</feature>
<gene>
    <name evidence="2" type="ORF">AAFF_G00352650</name>
</gene>
<dbReference type="AlphaFoldDB" id="A0AAD7SJ73"/>
<name>A0AAD7SJ73_9TELE</name>
<keyword evidence="3" id="KW-1185">Reference proteome</keyword>
<proteinExistence type="predicted"/>
<sequence>MPQLDANQSAPQYRSKRRRGAVSGDGNNGATEIRLAFLLRITTKTFRQHLCFSELRGGLNFSLCNPGSAQRKGLVPRLPLRSVLPNINADNVICAGAPPAPPPKG</sequence>
<comment type="caution">
    <text evidence="2">The sequence shown here is derived from an EMBL/GenBank/DDBJ whole genome shotgun (WGS) entry which is preliminary data.</text>
</comment>
<organism evidence="2 3">
    <name type="scientific">Aldrovandia affinis</name>
    <dbReference type="NCBI Taxonomy" id="143900"/>
    <lineage>
        <taxon>Eukaryota</taxon>
        <taxon>Metazoa</taxon>
        <taxon>Chordata</taxon>
        <taxon>Craniata</taxon>
        <taxon>Vertebrata</taxon>
        <taxon>Euteleostomi</taxon>
        <taxon>Actinopterygii</taxon>
        <taxon>Neopterygii</taxon>
        <taxon>Teleostei</taxon>
        <taxon>Notacanthiformes</taxon>
        <taxon>Halosauridae</taxon>
        <taxon>Aldrovandia</taxon>
    </lineage>
</organism>
<dbReference type="Proteomes" id="UP001221898">
    <property type="component" value="Unassembled WGS sequence"/>
</dbReference>
<reference evidence="2" key="1">
    <citation type="journal article" date="2023" name="Science">
        <title>Genome structures resolve the early diversification of teleost fishes.</title>
        <authorList>
            <person name="Parey E."/>
            <person name="Louis A."/>
            <person name="Montfort J."/>
            <person name="Bouchez O."/>
            <person name="Roques C."/>
            <person name="Iampietro C."/>
            <person name="Lluch J."/>
            <person name="Castinel A."/>
            <person name="Donnadieu C."/>
            <person name="Desvignes T."/>
            <person name="Floi Bucao C."/>
            <person name="Jouanno E."/>
            <person name="Wen M."/>
            <person name="Mejri S."/>
            <person name="Dirks R."/>
            <person name="Jansen H."/>
            <person name="Henkel C."/>
            <person name="Chen W.J."/>
            <person name="Zahm M."/>
            <person name="Cabau C."/>
            <person name="Klopp C."/>
            <person name="Thompson A.W."/>
            <person name="Robinson-Rechavi M."/>
            <person name="Braasch I."/>
            <person name="Lecointre G."/>
            <person name="Bobe J."/>
            <person name="Postlethwait J.H."/>
            <person name="Berthelot C."/>
            <person name="Roest Crollius H."/>
            <person name="Guiguen Y."/>
        </authorList>
    </citation>
    <scope>NUCLEOTIDE SEQUENCE</scope>
    <source>
        <strain evidence="2">NC1722</strain>
    </source>
</reference>
<feature type="region of interest" description="Disordered" evidence="1">
    <location>
        <begin position="1"/>
        <end position="28"/>
    </location>
</feature>
<dbReference type="EMBL" id="JAINUG010000058">
    <property type="protein sequence ID" value="KAJ8403493.1"/>
    <property type="molecule type" value="Genomic_DNA"/>
</dbReference>
<evidence type="ECO:0000256" key="1">
    <source>
        <dbReference type="SAM" id="MobiDB-lite"/>
    </source>
</evidence>